<gene>
    <name evidence="2" type="ORF">CCMP2556_LOCUS11651</name>
</gene>
<proteinExistence type="predicted"/>
<evidence type="ECO:0000313" key="3">
    <source>
        <dbReference type="Proteomes" id="UP001642484"/>
    </source>
</evidence>
<name>A0ABP0JIY0_9DINO</name>
<reference evidence="2 3" key="1">
    <citation type="submission" date="2024-02" db="EMBL/GenBank/DDBJ databases">
        <authorList>
            <person name="Chen Y."/>
            <person name="Shah S."/>
            <person name="Dougan E. K."/>
            <person name="Thang M."/>
            <person name="Chan C."/>
        </authorList>
    </citation>
    <scope>NUCLEOTIDE SEQUENCE [LARGE SCALE GENOMIC DNA]</scope>
</reference>
<evidence type="ECO:0000256" key="1">
    <source>
        <dbReference type="SAM" id="MobiDB-lite"/>
    </source>
</evidence>
<organism evidence="2 3">
    <name type="scientific">Durusdinium trenchii</name>
    <dbReference type="NCBI Taxonomy" id="1381693"/>
    <lineage>
        <taxon>Eukaryota</taxon>
        <taxon>Sar</taxon>
        <taxon>Alveolata</taxon>
        <taxon>Dinophyceae</taxon>
        <taxon>Suessiales</taxon>
        <taxon>Symbiodiniaceae</taxon>
        <taxon>Durusdinium</taxon>
    </lineage>
</organism>
<evidence type="ECO:0008006" key="4">
    <source>
        <dbReference type="Google" id="ProtNLM"/>
    </source>
</evidence>
<dbReference type="EMBL" id="CAXAMN010005557">
    <property type="protein sequence ID" value="CAK9014367.1"/>
    <property type="molecule type" value="Genomic_DNA"/>
</dbReference>
<sequence length="105" mass="10900">MDGVWVYYEVSSAPCWKAFSRLDQSRLEDARAEAACTTGDGAEDDGEEEEASPPLQPLPDLPAAHPSAVVFFGRAESSCSVPVAAAGCCGNATAAGCWSGTGHFM</sequence>
<comment type="caution">
    <text evidence="2">The sequence shown here is derived from an EMBL/GenBank/DDBJ whole genome shotgun (WGS) entry which is preliminary data.</text>
</comment>
<accession>A0ABP0JIY0</accession>
<dbReference type="Proteomes" id="UP001642484">
    <property type="component" value="Unassembled WGS sequence"/>
</dbReference>
<keyword evidence="3" id="KW-1185">Reference proteome</keyword>
<evidence type="ECO:0000313" key="2">
    <source>
        <dbReference type="EMBL" id="CAK9014367.1"/>
    </source>
</evidence>
<protein>
    <recommendedName>
        <fullName evidence="4">WWE domain-containing protein</fullName>
    </recommendedName>
</protein>
<feature type="region of interest" description="Disordered" evidence="1">
    <location>
        <begin position="33"/>
        <end position="60"/>
    </location>
</feature>
<feature type="compositionally biased region" description="Acidic residues" evidence="1">
    <location>
        <begin position="41"/>
        <end position="51"/>
    </location>
</feature>